<dbReference type="EMBL" id="JABANO010008797">
    <property type="protein sequence ID" value="KAF4747945.1"/>
    <property type="molecule type" value="Genomic_DNA"/>
</dbReference>
<dbReference type="PANTHER" id="PTHR21043:SF0">
    <property type="entry name" value="MITOCHONDRIAL ASSEMBLY OF RIBOSOMAL LARGE SUBUNIT PROTEIN 1"/>
    <property type="match status" value="1"/>
</dbReference>
<reference evidence="3 4" key="1">
    <citation type="submission" date="2020-04" db="EMBL/GenBank/DDBJ databases">
        <title>Perkinsus olseni comparative genomics.</title>
        <authorList>
            <person name="Bogema D.R."/>
        </authorList>
    </citation>
    <scope>NUCLEOTIDE SEQUENCE [LARGE SCALE GENOMIC DNA]</scope>
    <source>
        <strain evidence="3 4">ATCC PRA-207</strain>
    </source>
</reference>
<dbReference type="Gene3D" id="3.30.460.10">
    <property type="entry name" value="Beta Polymerase, domain 2"/>
    <property type="match status" value="1"/>
</dbReference>
<dbReference type="GO" id="GO:0043023">
    <property type="term" value="F:ribosomal large subunit binding"/>
    <property type="evidence" value="ECO:0007669"/>
    <property type="project" value="TreeGrafter"/>
</dbReference>
<dbReference type="GO" id="GO:0017148">
    <property type="term" value="P:negative regulation of translation"/>
    <property type="evidence" value="ECO:0007669"/>
    <property type="project" value="TreeGrafter"/>
</dbReference>
<feature type="non-terminal residue" evidence="3">
    <location>
        <position position="1"/>
    </location>
</feature>
<gene>
    <name evidence="3" type="ORF">FOZ63_034156</name>
</gene>
<dbReference type="SUPFAM" id="SSF81301">
    <property type="entry name" value="Nucleotidyltransferase"/>
    <property type="match status" value="1"/>
</dbReference>
<evidence type="ECO:0000313" key="4">
    <source>
        <dbReference type="Proteomes" id="UP000553632"/>
    </source>
</evidence>
<comment type="similarity">
    <text evidence="1">Belongs to the Iojap/RsfS family.</text>
</comment>
<protein>
    <submittedName>
        <fullName evidence="3">Uncharacterized protein</fullName>
    </submittedName>
</protein>
<dbReference type="Pfam" id="PF02410">
    <property type="entry name" value="RsfS"/>
    <property type="match status" value="1"/>
</dbReference>
<accession>A0A7J6TS96</accession>
<sequence>SFWFTMRLFSHRTMLVYPRACLQPARVLSTTPASTTLRQPTRRGFTTGKETFDAVLRDVARRKVATEGVGVATEGPPDGEEPPAEEEVMQVLDIDDDEMREIAKKAPLSDRTAQDVRAELQSRLDSQVPGPAEGDLEMVLDEDDAGSEDDVDPEPSSDEEEELTPAQRFYLENKERLLERATSYYMDKAKQEEEEDPDGVVDSWRFYRDPVVRPPKGHMWNYKDSGRESLPEGEYEPIQFTEGEMPTIEQITRLLQDEQALDITVVDLDLVGRRDVGMWAIIATVQSGGHGRRLGSLCTRTVDELKIPGVTTSMNGRKADDWVIARLGAIVIHLMTKTRRETMNLEALLMRPHDWMGPEDFPQYQDFWDGSEPPDFVLRSPKGVTATVEDQEKLLDAFDDNTDYDVERRLEIGSVAGDSDDENITCKKKKKS</sequence>
<dbReference type="AlphaFoldDB" id="A0A7J6TS96"/>
<evidence type="ECO:0000256" key="1">
    <source>
        <dbReference type="ARBA" id="ARBA00010574"/>
    </source>
</evidence>
<feature type="region of interest" description="Disordered" evidence="2">
    <location>
        <begin position="105"/>
        <end position="171"/>
    </location>
</feature>
<evidence type="ECO:0000256" key="2">
    <source>
        <dbReference type="SAM" id="MobiDB-lite"/>
    </source>
</evidence>
<proteinExistence type="inferred from homology"/>
<dbReference type="OMA" id="SWRFYRD"/>
<name>A0A7J6TS96_PEROL</name>
<keyword evidence="4" id="KW-1185">Reference proteome</keyword>
<dbReference type="GO" id="GO:0090071">
    <property type="term" value="P:negative regulation of ribosome biogenesis"/>
    <property type="evidence" value="ECO:0007669"/>
    <property type="project" value="TreeGrafter"/>
</dbReference>
<evidence type="ECO:0000313" key="3">
    <source>
        <dbReference type="EMBL" id="KAF4747945.1"/>
    </source>
</evidence>
<dbReference type="Proteomes" id="UP000553632">
    <property type="component" value="Unassembled WGS sequence"/>
</dbReference>
<feature type="compositionally biased region" description="Acidic residues" evidence="2">
    <location>
        <begin position="134"/>
        <end position="163"/>
    </location>
</feature>
<organism evidence="3 4">
    <name type="scientific">Perkinsus olseni</name>
    <name type="common">Perkinsus atlanticus</name>
    <dbReference type="NCBI Taxonomy" id="32597"/>
    <lineage>
        <taxon>Eukaryota</taxon>
        <taxon>Sar</taxon>
        <taxon>Alveolata</taxon>
        <taxon>Perkinsozoa</taxon>
        <taxon>Perkinsea</taxon>
        <taxon>Perkinsida</taxon>
        <taxon>Perkinsidae</taxon>
        <taxon>Perkinsus</taxon>
    </lineage>
</organism>
<dbReference type="PANTHER" id="PTHR21043">
    <property type="entry name" value="IOJAP SUPERFAMILY ORTHOLOG"/>
    <property type="match status" value="1"/>
</dbReference>
<feature type="compositionally biased region" description="Basic and acidic residues" evidence="2">
    <location>
        <begin position="105"/>
        <end position="122"/>
    </location>
</feature>
<comment type="caution">
    <text evidence="3">The sequence shown here is derived from an EMBL/GenBank/DDBJ whole genome shotgun (WGS) entry which is preliminary data.</text>
</comment>
<dbReference type="InterPro" id="IPR043519">
    <property type="entry name" value="NT_sf"/>
</dbReference>
<dbReference type="InterPro" id="IPR004394">
    <property type="entry name" value="Iojap/RsfS/C7orf30"/>
</dbReference>